<feature type="compositionally biased region" description="Low complexity" evidence="6">
    <location>
        <begin position="369"/>
        <end position="386"/>
    </location>
</feature>
<evidence type="ECO:0000256" key="3">
    <source>
        <dbReference type="ARBA" id="ARBA00023125"/>
    </source>
</evidence>
<feature type="region of interest" description="Disordered" evidence="6">
    <location>
        <begin position="351"/>
        <end position="389"/>
    </location>
</feature>
<evidence type="ECO:0000313" key="8">
    <source>
        <dbReference type="Proteomes" id="UP000694891"/>
    </source>
</evidence>
<feature type="domain" description="E2F/DP family winged-helix DNA-binding" evidence="7">
    <location>
        <begin position="135"/>
        <end position="200"/>
    </location>
</feature>
<dbReference type="InterPro" id="IPR015633">
    <property type="entry name" value="E2F"/>
</dbReference>
<dbReference type="GO" id="GO:0090575">
    <property type="term" value="C:RNA polymerase II transcription regulator complex"/>
    <property type="evidence" value="ECO:0007669"/>
    <property type="project" value="TreeGrafter"/>
</dbReference>
<feature type="region of interest" description="Disordered" evidence="6">
    <location>
        <begin position="89"/>
        <end position="125"/>
    </location>
</feature>
<dbReference type="Pfam" id="PF02319">
    <property type="entry name" value="WHD_E2F_TDP"/>
    <property type="match status" value="1"/>
</dbReference>
<keyword evidence="5" id="KW-0539">Nucleus</keyword>
<dbReference type="InterPro" id="IPR032198">
    <property type="entry name" value="E2F_CC-MB"/>
</dbReference>
<keyword evidence="2 5" id="KW-0805">Transcription regulation</keyword>
<evidence type="ECO:0000256" key="5">
    <source>
        <dbReference type="RuleBase" id="RU003796"/>
    </source>
</evidence>
<evidence type="ECO:0000256" key="1">
    <source>
        <dbReference type="ARBA" id="ARBA00010940"/>
    </source>
</evidence>
<evidence type="ECO:0000259" key="7">
    <source>
        <dbReference type="SMART" id="SM01372"/>
    </source>
</evidence>
<sequence>MTAVTTRRDENGGFLAPWTWGVSRPPGITPRLVGPHFCTFCSSVVFRDGGRSRRSSCVYPSVRGDREPLITAGSELLLRPRAKRRLELEAGDLLDPQDGGRTTKDKKPMASVTHTGGKPPAPNPVARKSLFERSRCDTSLGLLTQGFAELLNRSADGVLDLNVVARELNAPKRRVYDVTNVLEGVKLLRKKSKNTIQWLGGQMAGTADQELNSLTEEEKYLDELIQCCTRQIHQLCEDRCSQRYAYLTYEDVHKINSLKEQTVIVIKAPAETKLEVPHPEESLQVHLRSTQGPIEVFLCSDDPVPMEVMDSSAASDANGSHLNWTTSGIGSVPGSALSSFTPVSSKDVANNSCGINNSSKPLPEQTQHSSPVTFTSVSPTLTSPSSEDQHSFVTLTPSLALSPDGEQYLLSLAEDVGITDLFSSVDLDQSPVDMPLV</sequence>
<dbReference type="GO" id="GO:0000981">
    <property type="term" value="F:DNA-binding transcription factor activity, RNA polymerase II-specific"/>
    <property type="evidence" value="ECO:0007669"/>
    <property type="project" value="TreeGrafter"/>
</dbReference>
<dbReference type="RefSeq" id="XP_008298708.1">
    <property type="nucleotide sequence ID" value="XM_008300486.1"/>
</dbReference>
<dbReference type="PANTHER" id="PTHR12081:SF44">
    <property type="entry name" value="TRANSCRIPTION FACTOR E2F3"/>
    <property type="match status" value="1"/>
</dbReference>
<dbReference type="GO" id="GO:0046983">
    <property type="term" value="F:protein dimerization activity"/>
    <property type="evidence" value="ECO:0007669"/>
    <property type="project" value="InterPro"/>
</dbReference>
<dbReference type="SMART" id="SM01372">
    <property type="entry name" value="E2F_TDP"/>
    <property type="match status" value="1"/>
</dbReference>
<dbReference type="GO" id="GO:0000978">
    <property type="term" value="F:RNA polymerase II cis-regulatory region sequence-specific DNA binding"/>
    <property type="evidence" value="ECO:0007669"/>
    <property type="project" value="InterPro"/>
</dbReference>
<dbReference type="Proteomes" id="UP000694891">
    <property type="component" value="Unplaced"/>
</dbReference>
<dbReference type="Pfam" id="PF16421">
    <property type="entry name" value="E2F_CC-MB"/>
    <property type="match status" value="1"/>
</dbReference>
<dbReference type="InterPro" id="IPR003316">
    <property type="entry name" value="E2F_WHTH_DNA-bd_dom"/>
</dbReference>
<keyword evidence="4 5" id="KW-0804">Transcription</keyword>
<dbReference type="InterPro" id="IPR036390">
    <property type="entry name" value="WH_DNA-bd_sf"/>
</dbReference>
<proteinExistence type="inferred from homology"/>
<accession>A0A9Y4NJX6</accession>
<dbReference type="InterPro" id="IPR036388">
    <property type="entry name" value="WH-like_DNA-bd_sf"/>
</dbReference>
<keyword evidence="3 5" id="KW-0238">DNA-binding</keyword>
<comment type="similarity">
    <text evidence="1 5">Belongs to the E2F/DP family.</text>
</comment>
<gene>
    <name evidence="9" type="primary">LOC103371234</name>
</gene>
<evidence type="ECO:0000256" key="4">
    <source>
        <dbReference type="ARBA" id="ARBA00023163"/>
    </source>
</evidence>
<evidence type="ECO:0000256" key="6">
    <source>
        <dbReference type="SAM" id="MobiDB-lite"/>
    </source>
</evidence>
<dbReference type="FunFam" id="1.10.10.10:FF:000008">
    <property type="entry name" value="E2F transcription factor 1"/>
    <property type="match status" value="1"/>
</dbReference>
<organism evidence="8 9">
    <name type="scientific">Stegastes partitus</name>
    <name type="common">bicolor damselfish</name>
    <dbReference type="NCBI Taxonomy" id="144197"/>
    <lineage>
        <taxon>Eukaryota</taxon>
        <taxon>Metazoa</taxon>
        <taxon>Chordata</taxon>
        <taxon>Craniata</taxon>
        <taxon>Vertebrata</taxon>
        <taxon>Euteleostomi</taxon>
        <taxon>Actinopterygii</taxon>
        <taxon>Neopterygii</taxon>
        <taxon>Teleostei</taxon>
        <taxon>Neoteleostei</taxon>
        <taxon>Acanthomorphata</taxon>
        <taxon>Ovalentaria</taxon>
        <taxon>Pomacentridae</taxon>
        <taxon>Stegastes</taxon>
    </lineage>
</organism>
<reference evidence="9" key="1">
    <citation type="submission" date="2025-08" db="UniProtKB">
        <authorList>
            <consortium name="RefSeq"/>
        </authorList>
    </citation>
    <scope>IDENTIFICATION</scope>
</reference>
<dbReference type="PANTHER" id="PTHR12081">
    <property type="entry name" value="TRANSCRIPTION FACTOR E2F"/>
    <property type="match status" value="1"/>
</dbReference>
<dbReference type="AlphaFoldDB" id="A0A9Y4NJX6"/>
<feature type="compositionally biased region" description="Polar residues" evidence="6">
    <location>
        <begin position="351"/>
        <end position="368"/>
    </location>
</feature>
<dbReference type="Gene3D" id="1.10.10.10">
    <property type="entry name" value="Winged helix-like DNA-binding domain superfamily/Winged helix DNA-binding domain"/>
    <property type="match status" value="1"/>
</dbReference>
<protein>
    <submittedName>
        <fullName evidence="9">Transcription factor E2F3-like</fullName>
    </submittedName>
</protein>
<dbReference type="SUPFAM" id="SSF144074">
    <property type="entry name" value="E2F-DP heterodimerization region"/>
    <property type="match status" value="1"/>
</dbReference>
<dbReference type="Gene3D" id="6.10.250.540">
    <property type="match status" value="1"/>
</dbReference>
<dbReference type="InterPro" id="IPR037241">
    <property type="entry name" value="E2F-DP_heterodim"/>
</dbReference>
<evidence type="ECO:0000256" key="2">
    <source>
        <dbReference type="ARBA" id="ARBA00023015"/>
    </source>
</evidence>
<dbReference type="CDD" id="cd14660">
    <property type="entry name" value="E2F_DD"/>
    <property type="match status" value="1"/>
</dbReference>
<dbReference type="GeneID" id="103371234"/>
<evidence type="ECO:0000313" key="9">
    <source>
        <dbReference type="RefSeq" id="XP_008298708.1"/>
    </source>
</evidence>
<keyword evidence="8" id="KW-1185">Reference proteome</keyword>
<name>A0A9Y4NJX6_9TELE</name>
<dbReference type="SUPFAM" id="SSF46785">
    <property type="entry name" value="Winged helix' DNA-binding domain"/>
    <property type="match status" value="1"/>
</dbReference>
<comment type="subcellular location">
    <subcellularLocation>
        <location evidence="5">Nucleus</location>
    </subcellularLocation>
</comment>